<evidence type="ECO:0008006" key="3">
    <source>
        <dbReference type="Google" id="ProtNLM"/>
    </source>
</evidence>
<reference evidence="1 2" key="1">
    <citation type="submission" date="2020-06" db="EMBL/GenBank/DDBJ databases">
        <authorList>
            <person name="Scott K."/>
        </authorList>
    </citation>
    <scope>NUCLEOTIDE SEQUENCE [LARGE SCALE GENOMIC DNA]</scope>
    <source>
        <strain evidence="1 2">HH1</strain>
    </source>
</reference>
<proteinExistence type="predicted"/>
<sequence length="163" mass="18066">MHPIAFLALALLSANTAAGSEKFGKWAVSIDIDPITDDVSTLLLSSPGEKGNSIGFECFKGEKQYTIRSNRIFSAKNTNANIDFRIDKREPGSVAGSLPTYKKIAFTDFTQAQIFLLVHQMKRGNHLYIKARSTYSDGYLADKISLQGFSKAYKRWSSVCTVK</sequence>
<comment type="caution">
    <text evidence="1">The sequence shown here is derived from an EMBL/GenBank/DDBJ whole genome shotgun (WGS) entry which is preliminary data.</text>
</comment>
<organism evidence="1 2">
    <name type="scientific">Thiomicrorhabdus heinhorstiae</name>
    <dbReference type="NCBI Taxonomy" id="2748010"/>
    <lineage>
        <taxon>Bacteria</taxon>
        <taxon>Pseudomonadati</taxon>
        <taxon>Pseudomonadota</taxon>
        <taxon>Gammaproteobacteria</taxon>
        <taxon>Thiotrichales</taxon>
        <taxon>Piscirickettsiaceae</taxon>
        <taxon>Thiomicrorhabdus</taxon>
    </lineage>
</organism>
<gene>
    <name evidence="1" type="ORF">H8792_005890</name>
</gene>
<dbReference type="EMBL" id="JACBGI020000008">
    <property type="protein sequence ID" value="MBF6057869.1"/>
    <property type="molecule type" value="Genomic_DNA"/>
</dbReference>
<evidence type="ECO:0000313" key="1">
    <source>
        <dbReference type="EMBL" id="MBF6057869.1"/>
    </source>
</evidence>
<name>A0ABS0BXY6_9GAMM</name>
<protein>
    <recommendedName>
        <fullName evidence="3">NADH:ubiquinone oxidoreductase intermediate-associated protein 30 domain-containing protein</fullName>
    </recommendedName>
</protein>
<keyword evidence="2" id="KW-1185">Reference proteome</keyword>
<accession>A0ABS0BXY6</accession>
<reference evidence="1 2" key="2">
    <citation type="submission" date="2020-11" db="EMBL/GenBank/DDBJ databases">
        <title>Sulfur oxidizing isolate from Hospital Hole Sinkhole.</title>
        <authorList>
            <person name="Scott K.M."/>
        </authorList>
    </citation>
    <scope>NUCLEOTIDE SEQUENCE [LARGE SCALE GENOMIC DNA]</scope>
    <source>
        <strain evidence="1 2">HH1</strain>
    </source>
</reference>
<dbReference type="RefSeq" id="WP_185978016.1">
    <property type="nucleotide sequence ID" value="NZ_JACBGI020000008.1"/>
</dbReference>
<evidence type="ECO:0000313" key="2">
    <source>
        <dbReference type="Proteomes" id="UP001193680"/>
    </source>
</evidence>
<dbReference type="Proteomes" id="UP001193680">
    <property type="component" value="Unassembled WGS sequence"/>
</dbReference>